<dbReference type="InterPro" id="IPR023385">
    <property type="entry name" value="YopX-like_C"/>
</dbReference>
<dbReference type="Pfam" id="PF09643">
    <property type="entry name" value="YopX"/>
    <property type="match status" value="1"/>
</dbReference>
<sequence>MREIKFRAYDRKANAMFPVHKLEWHKLSNVLTHLSGVDVHDKDSDFYGDVAYGGHLDKMTGKPGEPQVKRFELMQYTGMKDKNGKEIYEGDILTAESYPFQDDGQYNYHGVIEWIDCGAAFYMTKHLVNPNKRGISDGISEPIDEGLEEFVVIGNIYEYPQLLAGDSK</sequence>
<evidence type="ECO:0000313" key="2">
    <source>
        <dbReference type="EMBL" id="PWV90231.1"/>
    </source>
</evidence>
<dbReference type="OrthoDB" id="1809393at2"/>
<dbReference type="EMBL" id="QGTQ01000044">
    <property type="protein sequence ID" value="PWV90231.1"/>
    <property type="molecule type" value="Genomic_DNA"/>
</dbReference>
<dbReference type="Gene3D" id="2.30.30.290">
    <property type="entry name" value="YopX-like domains"/>
    <property type="match status" value="1"/>
</dbReference>
<reference evidence="2 3" key="1">
    <citation type="submission" date="2018-05" db="EMBL/GenBank/DDBJ databases">
        <title>Genomic Encyclopedia of Type Strains, Phase III (KMG-III): the genomes of soil and plant-associated and newly described type strains.</title>
        <authorList>
            <person name="Whitman W."/>
        </authorList>
    </citation>
    <scope>NUCLEOTIDE SEQUENCE [LARGE SCALE GENOMIC DNA]</scope>
    <source>
        <strain evidence="2 3">CECT 5696</strain>
    </source>
</reference>
<evidence type="ECO:0000259" key="1">
    <source>
        <dbReference type="Pfam" id="PF09643"/>
    </source>
</evidence>
<feature type="domain" description="YopX protein" evidence="1">
    <location>
        <begin position="5"/>
        <end position="163"/>
    </location>
</feature>
<dbReference type="NCBIfam" id="TIGR01671">
    <property type="entry name" value="phage_TIGR01671"/>
    <property type="match status" value="1"/>
</dbReference>
<organism evidence="2 3">
    <name type="scientific">Paenibacillus cellulosilyticus</name>
    <dbReference type="NCBI Taxonomy" id="375489"/>
    <lineage>
        <taxon>Bacteria</taxon>
        <taxon>Bacillati</taxon>
        <taxon>Bacillota</taxon>
        <taxon>Bacilli</taxon>
        <taxon>Bacillales</taxon>
        <taxon>Paenibacillaceae</taxon>
        <taxon>Paenibacillus</taxon>
    </lineage>
</organism>
<keyword evidence="3" id="KW-1185">Reference proteome</keyword>
<dbReference type="Proteomes" id="UP000246635">
    <property type="component" value="Unassembled WGS sequence"/>
</dbReference>
<dbReference type="InterPro" id="IPR019096">
    <property type="entry name" value="YopX_protein"/>
</dbReference>
<gene>
    <name evidence="2" type="ORF">DFQ01_1447</name>
</gene>
<protein>
    <submittedName>
        <fullName evidence="2">Putative phage protein (TIGR01671 family)</fullName>
    </submittedName>
</protein>
<dbReference type="SUPFAM" id="SSF159006">
    <property type="entry name" value="YopX-like"/>
    <property type="match status" value="1"/>
</dbReference>
<name>A0A2V2YDU5_9BACL</name>
<dbReference type="RefSeq" id="WP_146216939.1">
    <property type="nucleotide sequence ID" value="NZ_CP054610.1"/>
</dbReference>
<evidence type="ECO:0000313" key="3">
    <source>
        <dbReference type="Proteomes" id="UP000246635"/>
    </source>
</evidence>
<accession>A0A2V2YDU5</accession>
<dbReference type="InterPro" id="IPR010024">
    <property type="entry name" value="CHP16711"/>
</dbReference>
<dbReference type="AlphaFoldDB" id="A0A2V2YDU5"/>
<comment type="caution">
    <text evidence="2">The sequence shown here is derived from an EMBL/GenBank/DDBJ whole genome shotgun (WGS) entry which is preliminary data.</text>
</comment>
<proteinExistence type="predicted"/>